<reference evidence="1" key="1">
    <citation type="submission" date="2021-10" db="EMBL/GenBank/DDBJ databases">
        <authorList>
            <person name="Lavering E.D."/>
            <person name="James R."/>
            <person name="Fairholm J.D."/>
            <person name="Ogilvie B.H."/>
            <person name="Thurgood T.L."/>
            <person name="Robison R.A."/>
            <person name="Grose J.H."/>
        </authorList>
    </citation>
    <scope>NUCLEOTIDE SEQUENCE</scope>
</reference>
<accession>A0AAE9CEA5</accession>
<gene>
    <name evidence="1" type="ORF">NATE_43</name>
</gene>
<protein>
    <submittedName>
        <fullName evidence="1">Uncharacterized protein</fullName>
    </submittedName>
</protein>
<dbReference type="Proteomes" id="UP000827544">
    <property type="component" value="Segment"/>
</dbReference>
<keyword evidence="2" id="KW-1185">Reference proteome</keyword>
<evidence type="ECO:0000313" key="1">
    <source>
        <dbReference type="EMBL" id="UGO50896.1"/>
    </source>
</evidence>
<name>A0AAE9CEA5_9CAUD</name>
<evidence type="ECO:0000313" key="2">
    <source>
        <dbReference type="Proteomes" id="UP000827544"/>
    </source>
</evidence>
<sequence length="127" mass="14974">MDKKAYVLVKEKNNKVIGKLHNSRRAIKKLYKKQIEKGGYKIGVFTFSHEESPSQKHQITLWTDYTGVCHYERKETFLAVDDTFDKNMTQFHKFYVDEEDAIKKGNRFHISTFDSVEMIGREDGKSF</sequence>
<proteinExistence type="predicted"/>
<dbReference type="EMBL" id="OK499992">
    <property type="protein sequence ID" value="UGO50896.1"/>
    <property type="molecule type" value="Genomic_DNA"/>
</dbReference>
<organism evidence="1 2">
    <name type="scientific">Bacillus phage vB_BanS_Nate</name>
    <dbReference type="NCBI Taxonomy" id="2894788"/>
    <lineage>
        <taxon>Viruses</taxon>
        <taxon>Duplodnaviria</taxon>
        <taxon>Heunggongvirae</taxon>
        <taxon>Uroviricota</taxon>
        <taxon>Caudoviricetes</taxon>
        <taxon>Joanripponvirinae</taxon>
        <taxon>Natevirus</taxon>
        <taxon>Natevirus nate</taxon>
    </lineage>
</organism>